<evidence type="ECO:0000313" key="10">
    <source>
        <dbReference type="Proteomes" id="UP001229244"/>
    </source>
</evidence>
<keyword evidence="10" id="KW-1185">Reference proteome</keyword>
<proteinExistence type="inferred from homology"/>
<evidence type="ECO:0000256" key="8">
    <source>
        <dbReference type="HAMAP-Rule" id="MF_01416"/>
    </source>
</evidence>
<dbReference type="PRINTS" id="PR00125">
    <property type="entry name" value="ATPASEDELTA"/>
</dbReference>
<dbReference type="InterPro" id="IPR020781">
    <property type="entry name" value="ATPase_OSCP/d_CS"/>
</dbReference>
<accession>A0AAE3VL28</accession>
<evidence type="ECO:0000256" key="7">
    <source>
        <dbReference type="ARBA" id="ARBA00023310"/>
    </source>
</evidence>
<evidence type="ECO:0000256" key="4">
    <source>
        <dbReference type="ARBA" id="ARBA00023065"/>
    </source>
</evidence>
<evidence type="ECO:0000313" key="9">
    <source>
        <dbReference type="EMBL" id="MDQ0313878.1"/>
    </source>
</evidence>
<dbReference type="AlphaFoldDB" id="A0AAE3VL28"/>
<comment type="subcellular location">
    <subcellularLocation>
        <location evidence="8">Cell membrane</location>
        <topology evidence="8">Peripheral membrane protein</topology>
    </subcellularLocation>
    <subcellularLocation>
        <location evidence="1">Membrane</location>
    </subcellularLocation>
</comment>
<dbReference type="Proteomes" id="UP001229244">
    <property type="component" value="Unassembled WGS sequence"/>
</dbReference>
<protein>
    <recommendedName>
        <fullName evidence="8">ATP synthase subunit delta</fullName>
    </recommendedName>
    <alternativeName>
        <fullName evidence="8">ATP synthase F(1) sector subunit delta</fullName>
    </alternativeName>
    <alternativeName>
        <fullName evidence="8">F-type ATPase subunit delta</fullName>
        <shortName evidence="8">F-ATPase subunit delta</shortName>
    </alternativeName>
</protein>
<keyword evidence="8" id="KW-1003">Cell membrane</keyword>
<dbReference type="InterPro" id="IPR026015">
    <property type="entry name" value="ATP_synth_OSCP/delta_N_sf"/>
</dbReference>
<evidence type="ECO:0000256" key="6">
    <source>
        <dbReference type="ARBA" id="ARBA00023196"/>
    </source>
</evidence>
<keyword evidence="6 8" id="KW-0139">CF(1)</keyword>
<sequence length="186" mass="20290">MTDAQSFTSGVALRYASALFELAKDENALDAVESDVEAFGKMLDESEDLRRLAVSPLYSKSDQVEALDAIFAKAETGKLTANFFKVVAENRRLFAARDIVRAFQSLMSAHRGEMLAEVTSAEPLSEDNETRLREILAGETGRAIKLSTKVDPSLIGGLVVKVGSRMIDTSLRTRLNSLKTAMKEVG</sequence>
<evidence type="ECO:0000256" key="3">
    <source>
        <dbReference type="ARBA" id="ARBA00022781"/>
    </source>
</evidence>
<evidence type="ECO:0000256" key="1">
    <source>
        <dbReference type="ARBA" id="ARBA00004370"/>
    </source>
</evidence>
<organism evidence="9 10">
    <name type="scientific">Amorphus orientalis</name>
    <dbReference type="NCBI Taxonomy" id="649198"/>
    <lineage>
        <taxon>Bacteria</taxon>
        <taxon>Pseudomonadati</taxon>
        <taxon>Pseudomonadota</taxon>
        <taxon>Alphaproteobacteria</taxon>
        <taxon>Hyphomicrobiales</taxon>
        <taxon>Amorphaceae</taxon>
        <taxon>Amorphus</taxon>
    </lineage>
</organism>
<keyword evidence="3 8" id="KW-0375">Hydrogen ion transport</keyword>
<comment type="caution">
    <text evidence="9">The sequence shown here is derived from an EMBL/GenBank/DDBJ whole genome shotgun (WGS) entry which is preliminary data.</text>
</comment>
<dbReference type="PANTHER" id="PTHR11910">
    <property type="entry name" value="ATP SYNTHASE DELTA CHAIN"/>
    <property type="match status" value="1"/>
</dbReference>
<dbReference type="GO" id="GO:0046933">
    <property type="term" value="F:proton-transporting ATP synthase activity, rotational mechanism"/>
    <property type="evidence" value="ECO:0007669"/>
    <property type="project" value="UniProtKB-UniRule"/>
</dbReference>
<keyword evidence="4 8" id="KW-0406">Ion transport</keyword>
<dbReference type="PROSITE" id="PS00389">
    <property type="entry name" value="ATPASE_DELTA"/>
    <property type="match status" value="1"/>
</dbReference>
<dbReference type="SUPFAM" id="SSF47928">
    <property type="entry name" value="N-terminal domain of the delta subunit of the F1F0-ATP synthase"/>
    <property type="match status" value="1"/>
</dbReference>
<dbReference type="NCBIfam" id="TIGR01145">
    <property type="entry name" value="ATP_synt_delta"/>
    <property type="match status" value="1"/>
</dbReference>
<evidence type="ECO:0000256" key="2">
    <source>
        <dbReference type="ARBA" id="ARBA00022448"/>
    </source>
</evidence>
<keyword evidence="5 8" id="KW-0472">Membrane</keyword>
<dbReference type="GO" id="GO:0005886">
    <property type="term" value="C:plasma membrane"/>
    <property type="evidence" value="ECO:0007669"/>
    <property type="project" value="UniProtKB-SubCell"/>
</dbReference>
<evidence type="ECO:0000256" key="5">
    <source>
        <dbReference type="ARBA" id="ARBA00023136"/>
    </source>
</evidence>
<keyword evidence="2 8" id="KW-0813">Transport</keyword>
<comment type="function">
    <text evidence="8">This protein is part of the stalk that links CF(0) to CF(1). It either transmits conformational changes from CF(0) to CF(1) or is implicated in proton conduction.</text>
</comment>
<dbReference type="Pfam" id="PF00213">
    <property type="entry name" value="OSCP"/>
    <property type="match status" value="1"/>
</dbReference>
<comment type="similarity">
    <text evidence="8">Belongs to the ATPase delta chain family.</text>
</comment>
<dbReference type="GO" id="GO:0045259">
    <property type="term" value="C:proton-transporting ATP synthase complex"/>
    <property type="evidence" value="ECO:0007669"/>
    <property type="project" value="UniProtKB-KW"/>
</dbReference>
<gene>
    <name evidence="8" type="primary">atpH</name>
    <name evidence="9" type="ORF">J2S73_000315</name>
</gene>
<dbReference type="Gene3D" id="1.10.520.20">
    <property type="entry name" value="N-terminal domain of the delta subunit of the F1F0-ATP synthase"/>
    <property type="match status" value="1"/>
</dbReference>
<keyword evidence="7 8" id="KW-0066">ATP synthesis</keyword>
<comment type="function">
    <text evidence="8">F(1)F(0) ATP synthase produces ATP from ADP in the presence of a proton or sodium gradient. F-type ATPases consist of two structural domains, F(1) containing the extramembraneous catalytic core and F(0) containing the membrane proton channel, linked together by a central stalk and a peripheral stalk. During catalysis, ATP synthesis in the catalytic domain of F(1) is coupled via a rotary mechanism of the central stalk subunits to proton translocation.</text>
</comment>
<name>A0AAE3VL28_9HYPH</name>
<dbReference type="EMBL" id="JAUSUL010000001">
    <property type="protein sequence ID" value="MDQ0313878.1"/>
    <property type="molecule type" value="Genomic_DNA"/>
</dbReference>
<dbReference type="HAMAP" id="MF_01416">
    <property type="entry name" value="ATP_synth_delta_bact"/>
    <property type="match status" value="1"/>
</dbReference>
<dbReference type="NCBIfam" id="NF004406">
    <property type="entry name" value="PRK05758.3-2"/>
    <property type="match status" value="1"/>
</dbReference>
<reference evidence="9" key="1">
    <citation type="submission" date="2023-07" db="EMBL/GenBank/DDBJ databases">
        <title>Genomic Encyclopedia of Type Strains, Phase IV (KMG-IV): sequencing the most valuable type-strain genomes for metagenomic binning, comparative biology and taxonomic classification.</title>
        <authorList>
            <person name="Goeker M."/>
        </authorList>
    </citation>
    <scope>NUCLEOTIDE SEQUENCE</scope>
    <source>
        <strain evidence="9">DSM 21202</strain>
    </source>
</reference>
<dbReference type="InterPro" id="IPR000711">
    <property type="entry name" value="ATPase_OSCP/dsu"/>
</dbReference>